<dbReference type="EMBL" id="VDUZ01000013">
    <property type="protein sequence ID" value="TXL75628.1"/>
    <property type="molecule type" value="Genomic_DNA"/>
</dbReference>
<accession>A0A5C8PMK8</accession>
<evidence type="ECO:0000256" key="3">
    <source>
        <dbReference type="ARBA" id="ARBA00022801"/>
    </source>
</evidence>
<dbReference type="AlphaFoldDB" id="A0A5C8PMK8"/>
<comment type="caution">
    <text evidence="5">The sequence shown here is derived from an EMBL/GenBank/DDBJ whole genome shotgun (WGS) entry which is preliminary data.</text>
</comment>
<sequence length="177" mass="19569">MTTDHGFAFEIDTKGVSDEGVFSGYASIFGTEDLGRDVVVAGAFAKSLQRRPAGKVKMLRDHDSRQPIGVWTELVEDRKGLRATGQIILETEKGRETHVLMKRGALDGLSIGFRTIKDKFDRPKGIRFLEEVDLPEISIVTFPMHPRATVSNVKGHDPERARALVAAIKRAEEALKA</sequence>
<dbReference type="SUPFAM" id="SSF50789">
    <property type="entry name" value="Herpes virus serine proteinase, assemblin"/>
    <property type="match status" value="1"/>
</dbReference>
<evidence type="ECO:0000313" key="6">
    <source>
        <dbReference type="Proteomes" id="UP000321638"/>
    </source>
</evidence>
<dbReference type="Proteomes" id="UP000321638">
    <property type="component" value="Unassembled WGS sequence"/>
</dbReference>
<dbReference type="RefSeq" id="WP_147847432.1">
    <property type="nucleotide sequence ID" value="NZ_VDUZ01000013.1"/>
</dbReference>
<dbReference type="GO" id="GO:0006508">
    <property type="term" value="P:proteolysis"/>
    <property type="evidence" value="ECO:0007669"/>
    <property type="project" value="UniProtKB-KW"/>
</dbReference>
<dbReference type="InterPro" id="IPR054613">
    <property type="entry name" value="Peptidase_S78_dom"/>
</dbReference>
<evidence type="ECO:0000259" key="4">
    <source>
        <dbReference type="Pfam" id="PF04586"/>
    </source>
</evidence>
<dbReference type="NCBIfam" id="TIGR01543">
    <property type="entry name" value="proheadase_HK97"/>
    <property type="match status" value="1"/>
</dbReference>
<dbReference type="InterPro" id="IPR006433">
    <property type="entry name" value="Prohead_protease"/>
</dbReference>
<keyword evidence="3" id="KW-0378">Hydrolase</keyword>
<keyword evidence="6" id="KW-1185">Reference proteome</keyword>
<evidence type="ECO:0000256" key="1">
    <source>
        <dbReference type="ARBA" id="ARBA00022612"/>
    </source>
</evidence>
<proteinExistence type="predicted"/>
<dbReference type="GO" id="GO:0008233">
    <property type="term" value="F:peptidase activity"/>
    <property type="evidence" value="ECO:0007669"/>
    <property type="project" value="UniProtKB-KW"/>
</dbReference>
<reference evidence="5 6" key="1">
    <citation type="submission" date="2019-06" db="EMBL/GenBank/DDBJ databases">
        <title>New taxonomy in bacterial strain CC-CFT640, isolated from vineyard.</title>
        <authorList>
            <person name="Lin S.-Y."/>
            <person name="Tsai C.-F."/>
            <person name="Young C.-C."/>
        </authorList>
    </citation>
    <scope>NUCLEOTIDE SEQUENCE [LARGE SCALE GENOMIC DNA]</scope>
    <source>
        <strain evidence="5 6">CC-CFT640</strain>
    </source>
</reference>
<dbReference type="Pfam" id="PF04586">
    <property type="entry name" value="Peptidase_S78"/>
    <property type="match status" value="1"/>
</dbReference>
<keyword evidence="2 5" id="KW-0645">Protease</keyword>
<name>A0A5C8PMK8_9HYPH</name>
<feature type="domain" description="Prohead serine protease" evidence="4">
    <location>
        <begin position="16"/>
        <end position="152"/>
    </location>
</feature>
<gene>
    <name evidence="5" type="ORF">FHP25_13315</name>
</gene>
<protein>
    <submittedName>
        <fullName evidence="5">HK97 family phage prohead protease</fullName>
    </submittedName>
</protein>
<dbReference type="OrthoDB" id="9804926at2"/>
<evidence type="ECO:0000313" key="5">
    <source>
        <dbReference type="EMBL" id="TXL75628.1"/>
    </source>
</evidence>
<organism evidence="5 6">
    <name type="scientific">Vineibacter terrae</name>
    <dbReference type="NCBI Taxonomy" id="2586908"/>
    <lineage>
        <taxon>Bacteria</taxon>
        <taxon>Pseudomonadati</taxon>
        <taxon>Pseudomonadota</taxon>
        <taxon>Alphaproteobacteria</taxon>
        <taxon>Hyphomicrobiales</taxon>
        <taxon>Vineibacter</taxon>
    </lineage>
</organism>
<keyword evidence="1" id="KW-1188">Viral release from host cell</keyword>
<evidence type="ECO:0000256" key="2">
    <source>
        <dbReference type="ARBA" id="ARBA00022670"/>
    </source>
</evidence>